<reference evidence="2 3" key="1">
    <citation type="submission" date="2013-12" db="EMBL/GenBank/DDBJ databases">
        <title>A Varibaculum cambriense genome reconstructed from a premature infant gut community with otherwise low bacterial novelty that shifts toward anaerobic metabolism during the third week of life.</title>
        <authorList>
            <person name="Brown C.T."/>
            <person name="Sharon I."/>
            <person name="Thomas B.C."/>
            <person name="Castelle C.J."/>
            <person name="Morowitz M.J."/>
            <person name="Banfield J.F."/>
        </authorList>
    </citation>
    <scope>NUCLEOTIDE SEQUENCE [LARGE SCALE GENOMIC DNA]</scope>
    <source>
        <strain evidence="3">DORA_A_5_14_21</strain>
    </source>
</reference>
<evidence type="ECO:0000313" key="3">
    <source>
        <dbReference type="Proteomes" id="UP000018853"/>
    </source>
</evidence>
<evidence type="ECO:0000313" key="2">
    <source>
        <dbReference type="EMBL" id="ETJ14357.1"/>
    </source>
</evidence>
<evidence type="ECO:0000256" key="1">
    <source>
        <dbReference type="SAM" id="MobiDB-lite"/>
    </source>
</evidence>
<dbReference type="Proteomes" id="UP000018853">
    <property type="component" value="Unassembled WGS sequence"/>
</dbReference>
<feature type="compositionally biased region" description="Basic and acidic residues" evidence="1">
    <location>
        <begin position="17"/>
        <end position="27"/>
    </location>
</feature>
<dbReference type="EMBL" id="AZLZ01002616">
    <property type="protein sequence ID" value="ETJ14357.1"/>
    <property type="molecule type" value="Genomic_DNA"/>
</dbReference>
<dbReference type="AlphaFoldDB" id="W1W809"/>
<name>W1W809_ECOLX</name>
<protein>
    <submittedName>
        <fullName evidence="2">Uncharacterized protein</fullName>
    </submittedName>
</protein>
<feature type="region of interest" description="Disordered" evidence="1">
    <location>
        <begin position="12"/>
        <end position="39"/>
    </location>
</feature>
<accession>W1W809</accession>
<comment type="caution">
    <text evidence="2">The sequence shown here is derived from an EMBL/GenBank/DDBJ whole genome shotgun (WGS) entry which is preliminary data.</text>
</comment>
<sequence length="39" mass="4624">WRDSILHSAMHSLMNSQDRDTRDRSLNDDNVLEISEPRI</sequence>
<feature type="non-terminal residue" evidence="2">
    <location>
        <position position="1"/>
    </location>
</feature>
<organism evidence="2 3">
    <name type="scientific">Escherichia coli DORA_A_5_14_21</name>
    <dbReference type="NCBI Taxonomy" id="1403943"/>
    <lineage>
        <taxon>Bacteria</taxon>
        <taxon>Pseudomonadati</taxon>
        <taxon>Pseudomonadota</taxon>
        <taxon>Gammaproteobacteria</taxon>
        <taxon>Enterobacterales</taxon>
        <taxon>Enterobacteriaceae</taxon>
        <taxon>Escherichia</taxon>
    </lineage>
</organism>
<proteinExistence type="predicted"/>
<gene>
    <name evidence="2" type="ORF">Q609_ECAC02616G0002</name>
</gene>